<protein>
    <submittedName>
        <fullName evidence="2">Uncharacterized protein</fullName>
    </submittedName>
</protein>
<name>A0AC35F972_9BILA</name>
<sequence length="482" mass="55379">MEGLKHRKNDAVKHITSFTEWTSTHAIPQIRRSHHFCPILFWTALFLIGSVLIVWQTTVLLFAYWEYDFNLQTDQKDGRNLFPAVTICNLNPYRKSVIYQQENVQRLMETYEYSLKKLSCNKNPNCIFERNVTFEDYQEKYQFKDLKDPSSLQARANKILILELAGQYVSNATMDFNEFFQGCSFETNDCDLEHWNTFFNPVLGACFTFNNQSQVYSMRIGSTYGLRVIVKTNISEFIATSDTAGFRVYVHDQSEFPFPEVNGVSVDVGAGIGIKVQWKEDDHLAKPYSKCDNTKPDGYLYPLEYTTEACQRTYFQVQMVKNCNCYDPHYPQLLNSTGTPACSVENNFDCWLQQSNNNTLRYMSCQNPCHRGTYVFEASDARWPSGSISYVGKCETGMYGNKTCVEVFQEEGALIEVFYGTLSYEVFSEEGSYKIVNFLADFGGQLGLWLGMGIVSIIEFFILAIQLLFTGLHPKAGEVFKF</sequence>
<organism evidence="1 2">
    <name type="scientific">Panagrolaimus sp. PS1159</name>
    <dbReference type="NCBI Taxonomy" id="55785"/>
    <lineage>
        <taxon>Eukaryota</taxon>
        <taxon>Metazoa</taxon>
        <taxon>Ecdysozoa</taxon>
        <taxon>Nematoda</taxon>
        <taxon>Chromadorea</taxon>
        <taxon>Rhabditida</taxon>
        <taxon>Tylenchina</taxon>
        <taxon>Panagrolaimomorpha</taxon>
        <taxon>Panagrolaimoidea</taxon>
        <taxon>Panagrolaimidae</taxon>
        <taxon>Panagrolaimus</taxon>
    </lineage>
</organism>
<evidence type="ECO:0000313" key="2">
    <source>
        <dbReference type="WBParaSite" id="PS1159_v2.g15090.t1"/>
    </source>
</evidence>
<dbReference type="WBParaSite" id="PS1159_v2.g15090.t1">
    <property type="protein sequence ID" value="PS1159_v2.g15090.t1"/>
    <property type="gene ID" value="PS1159_v2.g15090"/>
</dbReference>
<evidence type="ECO:0000313" key="1">
    <source>
        <dbReference type="Proteomes" id="UP000887580"/>
    </source>
</evidence>
<accession>A0AC35F972</accession>
<dbReference type="Proteomes" id="UP000887580">
    <property type="component" value="Unplaced"/>
</dbReference>
<reference evidence="2" key="1">
    <citation type="submission" date="2022-11" db="UniProtKB">
        <authorList>
            <consortium name="WormBaseParasite"/>
        </authorList>
    </citation>
    <scope>IDENTIFICATION</scope>
</reference>
<proteinExistence type="predicted"/>